<name>A0A8H5M3E3_9AGAR</name>
<reference evidence="4 5" key="1">
    <citation type="journal article" date="2020" name="ISME J.">
        <title>Uncovering the hidden diversity of litter-decomposition mechanisms in mushroom-forming fungi.</title>
        <authorList>
            <person name="Floudas D."/>
            <person name="Bentzer J."/>
            <person name="Ahren D."/>
            <person name="Johansson T."/>
            <person name="Persson P."/>
            <person name="Tunlid A."/>
        </authorList>
    </citation>
    <scope>NUCLEOTIDE SEQUENCE [LARGE SCALE GENOMIC DNA]</scope>
    <source>
        <strain evidence="4 5">CBS 406.79</strain>
    </source>
</reference>
<comment type="caution">
    <text evidence="4">The sequence shown here is derived from an EMBL/GenBank/DDBJ whole genome shotgun (WGS) entry which is preliminary data.</text>
</comment>
<keyword evidence="2" id="KW-1133">Transmembrane helix</keyword>
<protein>
    <submittedName>
        <fullName evidence="4">Uncharacterized protein</fullName>
    </submittedName>
</protein>
<feature type="compositionally biased region" description="Pro residues" evidence="1">
    <location>
        <begin position="390"/>
        <end position="406"/>
    </location>
</feature>
<proteinExistence type="predicted"/>
<sequence length="545" mass="56412">MRFSILFFLSLGSFAASFSFTGLPSSATVNTASSATLVRDSGDSTSFSLLLRLVEQNGGSTIKTFQSEQGTSIPFSFTPTQTGSFIIEVISNLQPISDTQQPDKIFASSSKFIVIAENDDAQSPPATTSTSDSENTSTSSLSSSDTASSTNPPSTQTAVGGNQKDTAQTSSTSSTSSSKGSSNGSPNGSSSTISSTSVLPSATTNGSPSSTGSGSGQGALATGSTPASISTSSSNSGSSSNSPTSETSSPGSTGTSNPAGATSHSSKTGMIVGIVFGILAFVAICLALLIAYMRNRRRKRTDAFERQLMFRQMGSSLLVFGNRTSGAPSEDGVGPDSNMIERGRGQNEPTLSVYSQHSVPSQYSDSPSIFYTAVPRAIAAITSLVSTNAQPPPTPPPNMPLPPLPIPTARGNALGLQAGSTPTPPSGGSLSTLSLTSSSNSAPVPATAPPPLPQLAPGWVFPRNPSVRRSQLPPPKTDRQMDIHDRKVRLQGKLIGVQGWGNVYASDGERGEVEMLKEQIRRMEILENSEWALGRSDQFPAELSL</sequence>
<dbReference type="CDD" id="cd12087">
    <property type="entry name" value="TM_EGFR-like"/>
    <property type="match status" value="1"/>
</dbReference>
<feature type="chain" id="PRO_5034825875" evidence="3">
    <location>
        <begin position="18"/>
        <end position="545"/>
    </location>
</feature>
<feature type="compositionally biased region" description="Low complexity" evidence="1">
    <location>
        <begin position="126"/>
        <end position="155"/>
    </location>
</feature>
<evidence type="ECO:0000313" key="4">
    <source>
        <dbReference type="EMBL" id="KAF5379251.1"/>
    </source>
</evidence>
<keyword evidence="5" id="KW-1185">Reference proteome</keyword>
<dbReference type="Proteomes" id="UP000518752">
    <property type="component" value="Unassembled WGS sequence"/>
</dbReference>
<feature type="compositionally biased region" description="Low complexity" evidence="1">
    <location>
        <begin position="169"/>
        <end position="260"/>
    </location>
</feature>
<feature type="compositionally biased region" description="Low complexity" evidence="1">
    <location>
        <begin position="426"/>
        <end position="445"/>
    </location>
</feature>
<dbReference type="OrthoDB" id="3017543at2759"/>
<accession>A0A8H5M3E3</accession>
<evidence type="ECO:0000256" key="1">
    <source>
        <dbReference type="SAM" id="MobiDB-lite"/>
    </source>
</evidence>
<gene>
    <name evidence="4" type="ORF">D9757_010684</name>
</gene>
<evidence type="ECO:0000313" key="5">
    <source>
        <dbReference type="Proteomes" id="UP000518752"/>
    </source>
</evidence>
<feature type="region of interest" description="Disordered" evidence="1">
    <location>
        <begin position="119"/>
        <end position="265"/>
    </location>
</feature>
<dbReference type="AlphaFoldDB" id="A0A8H5M3E3"/>
<evidence type="ECO:0000256" key="3">
    <source>
        <dbReference type="SAM" id="SignalP"/>
    </source>
</evidence>
<keyword evidence="2" id="KW-0812">Transmembrane</keyword>
<feature type="compositionally biased region" description="Polar residues" evidence="1">
    <location>
        <begin position="156"/>
        <end position="168"/>
    </location>
</feature>
<feature type="transmembrane region" description="Helical" evidence="2">
    <location>
        <begin position="270"/>
        <end position="292"/>
    </location>
</feature>
<feature type="region of interest" description="Disordered" evidence="1">
    <location>
        <begin position="386"/>
        <end position="458"/>
    </location>
</feature>
<evidence type="ECO:0000256" key="2">
    <source>
        <dbReference type="SAM" id="Phobius"/>
    </source>
</evidence>
<feature type="signal peptide" evidence="3">
    <location>
        <begin position="1"/>
        <end position="17"/>
    </location>
</feature>
<keyword evidence="3" id="KW-0732">Signal</keyword>
<organism evidence="4 5">
    <name type="scientific">Collybiopsis confluens</name>
    <dbReference type="NCBI Taxonomy" id="2823264"/>
    <lineage>
        <taxon>Eukaryota</taxon>
        <taxon>Fungi</taxon>
        <taxon>Dikarya</taxon>
        <taxon>Basidiomycota</taxon>
        <taxon>Agaricomycotina</taxon>
        <taxon>Agaricomycetes</taxon>
        <taxon>Agaricomycetidae</taxon>
        <taxon>Agaricales</taxon>
        <taxon>Marasmiineae</taxon>
        <taxon>Omphalotaceae</taxon>
        <taxon>Collybiopsis</taxon>
    </lineage>
</organism>
<keyword evidence="2" id="KW-0472">Membrane</keyword>
<dbReference type="EMBL" id="JAACJN010000071">
    <property type="protein sequence ID" value="KAF5379251.1"/>
    <property type="molecule type" value="Genomic_DNA"/>
</dbReference>